<dbReference type="Gene3D" id="1.25.40.10">
    <property type="entry name" value="Tetratricopeptide repeat domain"/>
    <property type="match status" value="1"/>
</dbReference>
<sequence length="1121" mass="126850">MSTANTNTSNASKTDSREASGLNPAQLQKEEISRQTLAGNSGEQSHSMDRKNNTPRNARHPPSADAAGNKSTPGRVVKWTTNAKPTALENNKGDQEPNNKPGSPAPAPRSGRKGSGNVRRKSEQPDTDYDRNDFHVTAGVKRLYNPNRDNPQNFHQQQLQGADPTGRLLRDEQNRQKGTNPPIPNHPRPATIVPRTSIEPVNESDKRERAADDSLPSAEPYENEERLRIVLQPETRPISSDQLIAEVKGIYAGLIMVEAKCCEVDAKQHQQALVQDDPKSSLNNEQWQALIALHRTLLHEHHDFFLASQHPSASAALKKLAQKYSMPARMWRHGIHSFLELLRHRLPHSLEHMLTFIYLAYSMMALLYETVPAFEDTWIECLGDLGRYRMAIEDDDVRDREIWQNCAKFWYSKAADKTPNVGRLYHHLAILARPDILKQFFFYCKSLAVVSPFHSARESILTVFDPLFNPEVFQSKRPTMDSTFIQIHAIMFTHINFEKFDLLVADLTKLVQHNIEHPEDKWRVQTFYLAICNITALYDYGAKNSILRNAWKNGYKNDKSKDIASDHGDTTGETSVNTLLPPFAQNERPAGVEKTEDNENAEVTTLQQIFFDAAKNLGFTVLSLILEGDNKDHTMPHILSWMVFLTHIMKYEQSRRFIETDMPWDILVRSLNVMRTAYAGKGGVASRIVSDGIMEPEDGECTLPEEYELRGMDWAQEYFESYEFFKTEKAKKDEETRIKEYELMEKVRLERILWLAVRLSKIKDTILYDTETESFSVSPELAARVQKKPKPKNAVEEAAMDDNKEVVMTDEEGYVMVARNPENKFGYQSSVSQDDIANAPSQVRELKEKEARLLSARQEHSAIVTKEALAHVSKATALKGAESLDARYTAFVIDTNLLISHLETFNLITSQKWPVIIPNSVITELNGLGNNTGSVGDSAKSARITINRMITEGKDIRIFTSRNTDVTKAPGYKEKLSQADDFDIQNLDDVIIQTAKAQANSRRQMLTEQGKRLDGAEPIILLTEDANMRLKASGLGIPAISTTTLKHHLAAFAGQKKNTTPPRPKRKSTTPNTVRVYNDDDRFVDEIPHDGNASPYIFNTEPKKPVNHRQRTNKRGRTTDS</sequence>
<accession>U4LH17</accession>
<feature type="region of interest" description="Disordered" evidence="2">
    <location>
        <begin position="562"/>
        <end position="581"/>
    </location>
</feature>
<dbReference type="PANTHER" id="PTHR15696:SF0">
    <property type="entry name" value="TELOMERASE-BINDING PROTEIN EST1A"/>
    <property type="match status" value="1"/>
</dbReference>
<dbReference type="OMA" id="LWSHAFY"/>
<feature type="region of interest" description="Disordered" evidence="2">
    <location>
        <begin position="1"/>
        <end position="161"/>
    </location>
</feature>
<reference evidence="4 5" key="1">
    <citation type="journal article" date="2013" name="PLoS Genet.">
        <title>The genome and development-dependent transcriptomes of Pyronema confluens: a window into fungal evolution.</title>
        <authorList>
            <person name="Traeger S."/>
            <person name="Altegoer F."/>
            <person name="Freitag M."/>
            <person name="Gabaldon T."/>
            <person name="Kempken F."/>
            <person name="Kumar A."/>
            <person name="Marcet-Houben M."/>
            <person name="Poggeler S."/>
            <person name="Stajich J.E."/>
            <person name="Nowrousian M."/>
        </authorList>
    </citation>
    <scope>NUCLEOTIDE SEQUENCE [LARGE SCALE GENOMIC DNA]</scope>
    <source>
        <strain evidence="5">CBS 100304</strain>
        <tissue evidence="4">Vegetative mycelium</tissue>
    </source>
</reference>
<feature type="compositionally biased region" description="Basic and acidic residues" evidence="2">
    <location>
        <begin position="1077"/>
        <end position="1089"/>
    </location>
</feature>
<dbReference type="Proteomes" id="UP000018144">
    <property type="component" value="Unassembled WGS sequence"/>
</dbReference>
<evidence type="ECO:0000256" key="1">
    <source>
        <dbReference type="RuleBase" id="RU369098"/>
    </source>
</evidence>
<dbReference type="STRING" id="1076935.U4LH17"/>
<dbReference type="GO" id="GO:0070034">
    <property type="term" value="F:telomerase RNA binding"/>
    <property type="evidence" value="ECO:0007669"/>
    <property type="project" value="TreeGrafter"/>
</dbReference>
<keyword evidence="5" id="KW-1185">Reference proteome</keyword>
<dbReference type="Gene3D" id="3.40.50.1010">
    <property type="entry name" value="5'-nuclease"/>
    <property type="match status" value="1"/>
</dbReference>
<keyword evidence="1" id="KW-0866">Nonsense-mediated mRNA decay</keyword>
<dbReference type="GO" id="GO:0004540">
    <property type="term" value="F:RNA nuclease activity"/>
    <property type="evidence" value="ECO:0007669"/>
    <property type="project" value="UniProtKB-ARBA"/>
</dbReference>
<feature type="region of interest" description="Disordered" evidence="2">
    <location>
        <begin position="1053"/>
        <end position="1121"/>
    </location>
</feature>
<dbReference type="InterPro" id="IPR045153">
    <property type="entry name" value="Est1/Ebs1-like"/>
</dbReference>
<dbReference type="PANTHER" id="PTHR15696">
    <property type="entry name" value="SMG-7 SUPPRESSOR WITH MORPHOLOGICAL EFFECT ON GENITALIA PROTEIN 7"/>
    <property type="match status" value="1"/>
</dbReference>
<dbReference type="InterPro" id="IPR002716">
    <property type="entry name" value="PIN_dom"/>
</dbReference>
<protein>
    <submittedName>
        <fullName evidence="4">Similar to Uncharacterized protein YKR096W acc. no. P36168</fullName>
    </submittedName>
</protein>
<dbReference type="GO" id="GO:0005697">
    <property type="term" value="C:telomerase holoenzyme complex"/>
    <property type="evidence" value="ECO:0007669"/>
    <property type="project" value="TreeGrafter"/>
</dbReference>
<dbReference type="InterPro" id="IPR011990">
    <property type="entry name" value="TPR-like_helical_dom_sf"/>
</dbReference>
<dbReference type="InterPro" id="IPR018834">
    <property type="entry name" value="DNA/RNA-bd_Est1-type"/>
</dbReference>
<comment type="function">
    <text evidence="1">Plays a role in nonsense-mediated mRNA decay.</text>
</comment>
<proteinExistence type="predicted"/>
<feature type="compositionally biased region" description="Low complexity" evidence="2">
    <location>
        <begin position="1"/>
        <end position="12"/>
    </location>
</feature>
<dbReference type="EMBL" id="HF936243">
    <property type="protein sequence ID" value="CCX15608.2"/>
    <property type="molecule type" value="Genomic_DNA"/>
</dbReference>
<dbReference type="Pfam" id="PF13638">
    <property type="entry name" value="PIN_4"/>
    <property type="match status" value="1"/>
</dbReference>
<dbReference type="InterPro" id="IPR029060">
    <property type="entry name" value="PIN-like_dom_sf"/>
</dbReference>
<feature type="domain" description="PIN" evidence="3">
    <location>
        <begin position="889"/>
        <end position="1030"/>
    </location>
</feature>
<evidence type="ECO:0000313" key="5">
    <source>
        <dbReference type="Proteomes" id="UP000018144"/>
    </source>
</evidence>
<evidence type="ECO:0000313" key="4">
    <source>
        <dbReference type="EMBL" id="CCX15608.2"/>
    </source>
</evidence>
<dbReference type="Pfam" id="PF10373">
    <property type="entry name" value="EST1_DNA_bind"/>
    <property type="match status" value="1"/>
</dbReference>
<feature type="compositionally biased region" description="Basic and acidic residues" evidence="2">
    <location>
        <begin position="120"/>
        <end position="134"/>
    </location>
</feature>
<dbReference type="FunFam" id="1.25.40.10:FF:000202">
    <property type="entry name" value="Unplaced genomic scaffold supercont1.7, whole genome shotgun sequence"/>
    <property type="match status" value="1"/>
</dbReference>
<dbReference type="AlphaFoldDB" id="U4LH17"/>
<dbReference type="eggNOG" id="ENOG502QRU3">
    <property type="taxonomic scope" value="Eukaryota"/>
</dbReference>
<dbReference type="SUPFAM" id="SSF48452">
    <property type="entry name" value="TPR-like"/>
    <property type="match status" value="1"/>
</dbReference>
<feature type="region of interest" description="Disordered" evidence="2">
    <location>
        <begin position="173"/>
        <end position="221"/>
    </location>
</feature>
<feature type="compositionally biased region" description="Polar residues" evidence="2">
    <location>
        <begin position="34"/>
        <end position="45"/>
    </location>
</feature>
<dbReference type="GO" id="GO:0000184">
    <property type="term" value="P:nuclear-transcribed mRNA catabolic process, nonsense-mediated decay"/>
    <property type="evidence" value="ECO:0007669"/>
    <property type="project" value="UniProtKB-KW"/>
</dbReference>
<feature type="compositionally biased region" description="Basic and acidic residues" evidence="2">
    <location>
        <begin position="203"/>
        <end position="212"/>
    </location>
</feature>
<gene>
    <name evidence="4" type="ORF">PCON_02025</name>
</gene>
<name>U4LH17_PYROM</name>
<evidence type="ECO:0000259" key="3">
    <source>
        <dbReference type="SMART" id="SM00670"/>
    </source>
</evidence>
<dbReference type="SMART" id="SM00670">
    <property type="entry name" value="PINc"/>
    <property type="match status" value="1"/>
</dbReference>
<dbReference type="CDD" id="cd09880">
    <property type="entry name" value="PIN_Smg5-6-like"/>
    <property type="match status" value="1"/>
</dbReference>
<feature type="compositionally biased region" description="Polar residues" evidence="2">
    <location>
        <begin position="147"/>
        <end position="160"/>
    </location>
</feature>
<dbReference type="OrthoDB" id="2017974at2759"/>
<evidence type="ECO:0000256" key="2">
    <source>
        <dbReference type="SAM" id="MobiDB-lite"/>
    </source>
</evidence>
<dbReference type="GO" id="GO:0042162">
    <property type="term" value="F:telomeric DNA binding"/>
    <property type="evidence" value="ECO:0007669"/>
    <property type="project" value="TreeGrafter"/>
</dbReference>
<feature type="compositionally biased region" description="Basic residues" evidence="2">
    <location>
        <begin position="1105"/>
        <end position="1121"/>
    </location>
</feature>
<dbReference type="SUPFAM" id="SSF88723">
    <property type="entry name" value="PIN domain-like"/>
    <property type="match status" value="1"/>
</dbReference>
<organism evidence="4 5">
    <name type="scientific">Pyronema omphalodes (strain CBS 100304)</name>
    <name type="common">Pyronema confluens</name>
    <dbReference type="NCBI Taxonomy" id="1076935"/>
    <lineage>
        <taxon>Eukaryota</taxon>
        <taxon>Fungi</taxon>
        <taxon>Dikarya</taxon>
        <taxon>Ascomycota</taxon>
        <taxon>Pezizomycotina</taxon>
        <taxon>Pezizomycetes</taxon>
        <taxon>Pezizales</taxon>
        <taxon>Pyronemataceae</taxon>
        <taxon>Pyronema</taxon>
    </lineage>
</organism>